<dbReference type="InterPro" id="IPR011009">
    <property type="entry name" value="Kinase-like_dom_sf"/>
</dbReference>
<reference evidence="1 3" key="2">
    <citation type="journal article" date="2013" name="Nature">
        <title>Insights into bilaterian evolution from three spiralian genomes.</title>
        <authorList>
            <person name="Simakov O."/>
            <person name="Marletaz F."/>
            <person name="Cho S.J."/>
            <person name="Edsinger-Gonzales E."/>
            <person name="Havlak P."/>
            <person name="Hellsten U."/>
            <person name="Kuo D.H."/>
            <person name="Larsson T."/>
            <person name="Lv J."/>
            <person name="Arendt D."/>
            <person name="Savage R."/>
            <person name="Osoegawa K."/>
            <person name="de Jong P."/>
            <person name="Grimwood J."/>
            <person name="Chapman J.A."/>
            <person name="Shapiro H."/>
            <person name="Aerts A."/>
            <person name="Otillar R.P."/>
            <person name="Terry A.Y."/>
            <person name="Boore J.L."/>
            <person name="Grigoriev I.V."/>
            <person name="Lindberg D.R."/>
            <person name="Seaver E.C."/>
            <person name="Weisblat D.A."/>
            <person name="Putnam N.H."/>
            <person name="Rokhsar D.S."/>
        </authorList>
    </citation>
    <scope>NUCLEOTIDE SEQUENCE</scope>
    <source>
        <strain evidence="1 3">I ESC-2004</strain>
    </source>
</reference>
<reference evidence="3" key="1">
    <citation type="submission" date="2012-12" db="EMBL/GenBank/DDBJ databases">
        <authorList>
            <person name="Hellsten U."/>
            <person name="Grimwood J."/>
            <person name="Chapman J.A."/>
            <person name="Shapiro H."/>
            <person name="Aerts A."/>
            <person name="Otillar R.P."/>
            <person name="Terry A.Y."/>
            <person name="Boore J.L."/>
            <person name="Simakov O."/>
            <person name="Marletaz F."/>
            <person name="Cho S.-J."/>
            <person name="Edsinger-Gonzales E."/>
            <person name="Havlak P."/>
            <person name="Kuo D.-H."/>
            <person name="Larsson T."/>
            <person name="Lv J."/>
            <person name="Arendt D."/>
            <person name="Savage R."/>
            <person name="Osoegawa K."/>
            <person name="de Jong P."/>
            <person name="Lindberg D.R."/>
            <person name="Seaver E.C."/>
            <person name="Weisblat D.A."/>
            <person name="Putnam N.H."/>
            <person name="Grigoriev I.V."/>
            <person name="Rokhsar D.S."/>
        </authorList>
    </citation>
    <scope>NUCLEOTIDE SEQUENCE</scope>
    <source>
        <strain evidence="3">I ESC-2004</strain>
    </source>
</reference>
<protein>
    <recommendedName>
        <fullName evidence="4">Aminoglycoside phosphotransferase domain-containing protein</fullName>
    </recommendedName>
</protein>
<dbReference type="EnsemblMetazoa" id="CapteT205428">
    <property type="protein sequence ID" value="CapteP205428"/>
    <property type="gene ID" value="CapteG205428"/>
</dbReference>
<evidence type="ECO:0000313" key="2">
    <source>
        <dbReference type="EnsemblMetazoa" id="CapteP205428"/>
    </source>
</evidence>
<dbReference type="EMBL" id="KB310348">
    <property type="protein sequence ID" value="ELT91786.1"/>
    <property type="molecule type" value="Genomic_DNA"/>
</dbReference>
<evidence type="ECO:0008006" key="4">
    <source>
        <dbReference type="Google" id="ProtNLM"/>
    </source>
</evidence>
<reference evidence="2" key="3">
    <citation type="submission" date="2015-06" db="UniProtKB">
        <authorList>
            <consortium name="EnsemblMetazoa"/>
        </authorList>
    </citation>
    <scope>IDENTIFICATION</scope>
</reference>
<gene>
    <name evidence="1" type="ORF">CAPTEDRAFT_205428</name>
</gene>
<dbReference type="OrthoDB" id="10267235at2759"/>
<dbReference type="HOGENOM" id="CLU_1877400_0_0_1"/>
<evidence type="ECO:0000313" key="1">
    <source>
        <dbReference type="EMBL" id="ELT91786.1"/>
    </source>
</evidence>
<evidence type="ECO:0000313" key="3">
    <source>
        <dbReference type="Proteomes" id="UP000014760"/>
    </source>
</evidence>
<dbReference type="Gene3D" id="3.90.1200.10">
    <property type="match status" value="1"/>
</dbReference>
<proteinExistence type="predicted"/>
<accession>R7TJS0</accession>
<dbReference type="SUPFAM" id="SSF56112">
    <property type="entry name" value="Protein kinase-like (PK-like)"/>
    <property type="match status" value="1"/>
</dbReference>
<sequence>MSIWIDLTWFYCSLTARAMVKIHLIKPAEFLPPTLTINQEPDLFQNLHKCLDLLSQNFDDQGKNPKLQELKKAYDFADEVELLEKELLPLQSPVVLCHNDAAANNIIYKPGEEIENGITLRINQLILVANAFDTME</sequence>
<organism evidence="1">
    <name type="scientific">Capitella teleta</name>
    <name type="common">Polychaete worm</name>
    <dbReference type="NCBI Taxonomy" id="283909"/>
    <lineage>
        <taxon>Eukaryota</taxon>
        <taxon>Metazoa</taxon>
        <taxon>Spiralia</taxon>
        <taxon>Lophotrochozoa</taxon>
        <taxon>Annelida</taxon>
        <taxon>Polychaeta</taxon>
        <taxon>Sedentaria</taxon>
        <taxon>Scolecida</taxon>
        <taxon>Capitellidae</taxon>
        <taxon>Capitella</taxon>
    </lineage>
</organism>
<dbReference type="Proteomes" id="UP000014760">
    <property type="component" value="Unassembled WGS sequence"/>
</dbReference>
<name>R7TJS0_CAPTE</name>
<dbReference type="EMBL" id="AMQN01013626">
    <property type="status" value="NOT_ANNOTATED_CDS"/>
    <property type="molecule type" value="Genomic_DNA"/>
</dbReference>
<dbReference type="Pfam" id="PF01633">
    <property type="entry name" value="Choline_kinase"/>
    <property type="match status" value="1"/>
</dbReference>
<keyword evidence="3" id="KW-1185">Reference proteome</keyword>
<dbReference type="AlphaFoldDB" id="R7TJS0"/>